<comment type="similarity">
    <text evidence="1 7">Belongs to the universal ribosomal protein uL18 family.</text>
</comment>
<gene>
    <name evidence="7 8" type="primary">rplR</name>
    <name evidence="8" type="ORF">N7U62_20205</name>
</gene>
<dbReference type="Pfam" id="PF00861">
    <property type="entry name" value="Ribosomal_L18p"/>
    <property type="match status" value="1"/>
</dbReference>
<keyword evidence="4 7" id="KW-0689">Ribosomal protein</keyword>
<dbReference type="PANTHER" id="PTHR12899">
    <property type="entry name" value="39S RIBOSOMAL PROTEIN L18, MITOCHONDRIAL"/>
    <property type="match status" value="1"/>
</dbReference>
<comment type="caution">
    <text evidence="8">The sequence shown here is derived from an EMBL/GenBank/DDBJ whole genome shotgun (WGS) entry which is preliminary data.</text>
</comment>
<evidence type="ECO:0000256" key="1">
    <source>
        <dbReference type="ARBA" id="ARBA00007116"/>
    </source>
</evidence>
<organism evidence="8 9">
    <name type="scientific">Reichenbachiella ulvae</name>
    <dbReference type="NCBI Taxonomy" id="2980104"/>
    <lineage>
        <taxon>Bacteria</taxon>
        <taxon>Pseudomonadati</taxon>
        <taxon>Bacteroidota</taxon>
        <taxon>Cytophagia</taxon>
        <taxon>Cytophagales</taxon>
        <taxon>Reichenbachiellaceae</taxon>
        <taxon>Reichenbachiella</taxon>
    </lineage>
</organism>
<accession>A0ABT3D0M8</accession>
<evidence type="ECO:0000256" key="5">
    <source>
        <dbReference type="ARBA" id="ARBA00023274"/>
    </source>
</evidence>
<dbReference type="PANTHER" id="PTHR12899:SF3">
    <property type="entry name" value="LARGE RIBOSOMAL SUBUNIT PROTEIN UL18M"/>
    <property type="match status" value="1"/>
</dbReference>
<dbReference type="NCBIfam" id="TIGR00060">
    <property type="entry name" value="L18_bact"/>
    <property type="match status" value="1"/>
</dbReference>
<dbReference type="InterPro" id="IPR057268">
    <property type="entry name" value="Ribosomal_L18"/>
</dbReference>
<dbReference type="InterPro" id="IPR004389">
    <property type="entry name" value="Ribosomal_uL18_bac-type"/>
</dbReference>
<evidence type="ECO:0000256" key="2">
    <source>
        <dbReference type="ARBA" id="ARBA00022730"/>
    </source>
</evidence>
<dbReference type="Proteomes" id="UP001300692">
    <property type="component" value="Unassembled WGS sequence"/>
</dbReference>
<dbReference type="HAMAP" id="MF_01337_B">
    <property type="entry name" value="Ribosomal_uL18_B"/>
    <property type="match status" value="1"/>
</dbReference>
<evidence type="ECO:0000313" key="9">
    <source>
        <dbReference type="Proteomes" id="UP001300692"/>
    </source>
</evidence>
<dbReference type="EMBL" id="JAOYOD010000001">
    <property type="protein sequence ID" value="MCV9389008.1"/>
    <property type="molecule type" value="Genomic_DNA"/>
</dbReference>
<reference evidence="8 9" key="1">
    <citation type="submission" date="2022-10" db="EMBL/GenBank/DDBJ databases">
        <title>Comparative genomics and taxonomic characterization of three novel marine species of genus Reichenbachiella exhibiting antioxidant and polysaccharide degradation activities.</title>
        <authorList>
            <person name="Muhammad N."/>
            <person name="Lee Y.-J."/>
            <person name="Ko J."/>
            <person name="Kim S.-G."/>
        </authorList>
    </citation>
    <scope>NUCLEOTIDE SEQUENCE [LARGE SCALE GENOMIC DNA]</scope>
    <source>
        <strain evidence="8 9">ABR2-5</strain>
    </source>
</reference>
<keyword evidence="9" id="KW-1185">Reference proteome</keyword>
<dbReference type="GO" id="GO:0005840">
    <property type="term" value="C:ribosome"/>
    <property type="evidence" value="ECO:0007669"/>
    <property type="project" value="UniProtKB-KW"/>
</dbReference>
<keyword evidence="3 7" id="KW-0694">RNA-binding</keyword>
<evidence type="ECO:0000256" key="7">
    <source>
        <dbReference type="HAMAP-Rule" id="MF_01337"/>
    </source>
</evidence>
<comment type="function">
    <text evidence="7">This is one of the proteins that bind and probably mediate the attachment of the 5S RNA into the large ribosomal subunit, where it forms part of the central protuberance.</text>
</comment>
<dbReference type="RefSeq" id="WP_264139910.1">
    <property type="nucleotide sequence ID" value="NZ_JAOYOD010000001.1"/>
</dbReference>
<keyword evidence="2 7" id="KW-0699">rRNA-binding</keyword>
<evidence type="ECO:0000313" key="8">
    <source>
        <dbReference type="EMBL" id="MCV9389008.1"/>
    </source>
</evidence>
<proteinExistence type="inferred from homology"/>
<dbReference type="CDD" id="cd00432">
    <property type="entry name" value="Ribosomal_L18_L5e"/>
    <property type="match status" value="1"/>
</dbReference>
<sequence length="115" mass="12362">MAITKEQRRLRIRRGIRNKISGTAERPRLSVYKSNKAIYVQLIDDVNGATLLATSSAELGTATVNIESAKEVGKKLAEKASGSGISAVVFDRGGYPYHGRIKALADGAREGGLKF</sequence>
<evidence type="ECO:0000256" key="3">
    <source>
        <dbReference type="ARBA" id="ARBA00022884"/>
    </source>
</evidence>
<evidence type="ECO:0000256" key="6">
    <source>
        <dbReference type="ARBA" id="ARBA00035197"/>
    </source>
</evidence>
<evidence type="ECO:0000256" key="4">
    <source>
        <dbReference type="ARBA" id="ARBA00022980"/>
    </source>
</evidence>
<name>A0ABT3D0M8_9BACT</name>
<dbReference type="Gene3D" id="3.30.420.100">
    <property type="match status" value="1"/>
</dbReference>
<dbReference type="InterPro" id="IPR005484">
    <property type="entry name" value="Ribosomal_uL18_bac/plant/anim"/>
</dbReference>
<comment type="subunit">
    <text evidence="7">Part of the 50S ribosomal subunit; part of the 5S rRNA/L5/L18/L25 subcomplex. Contacts the 5S and 23S rRNAs.</text>
</comment>
<keyword evidence="5 7" id="KW-0687">Ribonucleoprotein</keyword>
<dbReference type="SUPFAM" id="SSF53137">
    <property type="entry name" value="Translational machinery components"/>
    <property type="match status" value="1"/>
</dbReference>
<protein>
    <recommendedName>
        <fullName evidence="6 7">Large ribosomal subunit protein uL18</fullName>
    </recommendedName>
</protein>